<evidence type="ECO:0000256" key="6">
    <source>
        <dbReference type="RuleBase" id="RU361144"/>
    </source>
</evidence>
<keyword evidence="9" id="KW-1185">Reference proteome</keyword>
<dbReference type="PROSITE" id="PS52011">
    <property type="entry name" value="PEPTIDASE_M2"/>
    <property type="match status" value="1"/>
</dbReference>
<dbReference type="PRINTS" id="PR00791">
    <property type="entry name" value="PEPDIPTASEA"/>
</dbReference>
<dbReference type="Pfam" id="PF01401">
    <property type="entry name" value="Peptidase_M2"/>
    <property type="match status" value="1"/>
</dbReference>
<keyword evidence="6" id="KW-0479">Metal-binding</keyword>
<keyword evidence="6" id="KW-0121">Carboxypeptidase</keyword>
<evidence type="ECO:0000256" key="2">
    <source>
        <dbReference type="ARBA" id="ARBA00022729"/>
    </source>
</evidence>
<evidence type="ECO:0000256" key="5">
    <source>
        <dbReference type="PROSITE-ProRule" id="PRU01355"/>
    </source>
</evidence>
<keyword evidence="6" id="KW-0378">Hydrolase</keyword>
<comment type="cofactor">
    <cofactor evidence="6">
        <name>Zn(2+)</name>
        <dbReference type="ChEBI" id="CHEBI:29105"/>
    </cofactor>
    <text evidence="6">Binds 1 zinc ion per subunit.</text>
</comment>
<keyword evidence="3 5" id="KW-1015">Disulfide bond</keyword>
<comment type="similarity">
    <text evidence="1 5 6">Belongs to the peptidase M2 family.</text>
</comment>
<name>A0ABN8ND60_9CNID</name>
<sequence length="629" mass="72892">MRWKIPFTLLLYAVLIPFLCSAAVDKGEEAKALVFLKKYNNETRHADYKSTVRSWNYATNITDYNSKLKTNASLAFSEFYKGMRENASKFDVSKLSDDTKRQIQFITSSATPKDEAVLRRVTELESKMEGIYSTGKVKDSDGKMLALNPDLYRILATTRDYDRLQFAWKGWRDAVGPKLRPLYKEFVKLKNQGARDNGWKNIGEYWRSWYEVDDLQSMVEGFWNKLKPLYEELHAYVRYRLSQKYSKMKKTGPIPAHLLGNMWAQSWVNIYDLVEPYKGKPSLDVTANMVKQNYTALKMVQLAESFFTSIGLEPLPKSFYNLSLISKPDDRDVICHASAWDFSINKDVRVKQCTTVTHNYLVTTHHELGHIQYYLQYWDLPVEYRTGANPGFHEAVGDTMSLSVDTPQHLTKIGLLENYSDDEESDINALMKMALRKVAFLPFGFMIDQWRWRVFSGDITEENYNAEWWKLRTKYQGIKPPVDRSEDNFDPGCKYHIPANTPYIRYFMSYVLQFQFHKAACKEAGHKGPLHTCSIFNSTKAGTKIGEMLKMGKSKPWPQALEKLTGSQTLDVEALTEYFQPLRDWLVKQREEIGYPAPGWKEEPTSGIPELTPVRFYLFALLFALVAFF</sequence>
<dbReference type="Proteomes" id="UP001159405">
    <property type="component" value="Unassembled WGS sequence"/>
</dbReference>
<proteinExistence type="inferred from homology"/>
<feature type="signal peptide" evidence="7">
    <location>
        <begin position="1"/>
        <end position="22"/>
    </location>
</feature>
<dbReference type="CDD" id="cd06461">
    <property type="entry name" value="M2_ACE"/>
    <property type="match status" value="1"/>
</dbReference>
<dbReference type="PANTHER" id="PTHR10514">
    <property type="entry name" value="ANGIOTENSIN-CONVERTING ENZYME"/>
    <property type="match status" value="1"/>
</dbReference>
<organism evidence="8 9">
    <name type="scientific">Porites lobata</name>
    <dbReference type="NCBI Taxonomy" id="104759"/>
    <lineage>
        <taxon>Eukaryota</taxon>
        <taxon>Metazoa</taxon>
        <taxon>Cnidaria</taxon>
        <taxon>Anthozoa</taxon>
        <taxon>Hexacorallia</taxon>
        <taxon>Scleractinia</taxon>
        <taxon>Fungiina</taxon>
        <taxon>Poritidae</taxon>
        <taxon>Porites</taxon>
    </lineage>
</organism>
<gene>
    <name evidence="8" type="ORF">PLOB_00012602</name>
</gene>
<comment type="caution">
    <text evidence="5">Lacks conserved residue(s) required for the propagation of feature annotation.</text>
</comment>
<keyword evidence="6" id="KW-0482">Metalloprotease</keyword>
<evidence type="ECO:0000256" key="3">
    <source>
        <dbReference type="ARBA" id="ARBA00023157"/>
    </source>
</evidence>
<evidence type="ECO:0000256" key="7">
    <source>
        <dbReference type="SAM" id="SignalP"/>
    </source>
</evidence>
<dbReference type="EMBL" id="CALNXK010000017">
    <property type="protein sequence ID" value="CAH3104951.1"/>
    <property type="molecule type" value="Genomic_DNA"/>
</dbReference>
<reference evidence="8 9" key="1">
    <citation type="submission" date="2022-05" db="EMBL/GenBank/DDBJ databases">
        <authorList>
            <consortium name="Genoscope - CEA"/>
            <person name="William W."/>
        </authorList>
    </citation>
    <scope>NUCLEOTIDE SEQUENCE [LARGE SCALE GENOMIC DNA]</scope>
</reference>
<keyword evidence="6" id="KW-0645">Protease</keyword>
<evidence type="ECO:0000256" key="1">
    <source>
        <dbReference type="ARBA" id="ARBA00008139"/>
    </source>
</evidence>
<comment type="caution">
    <text evidence="8">The sequence shown here is derived from an EMBL/GenBank/DDBJ whole genome shotgun (WGS) entry which is preliminary data.</text>
</comment>
<dbReference type="PANTHER" id="PTHR10514:SF27">
    <property type="entry name" value="ANGIOTENSIN-CONVERTING ENZYME"/>
    <property type="match status" value="1"/>
</dbReference>
<dbReference type="Gene3D" id="1.10.1370.30">
    <property type="match status" value="2"/>
</dbReference>
<keyword evidence="4 6" id="KW-0325">Glycoprotein</keyword>
<feature type="disulfide bond" evidence="5">
    <location>
        <begin position="335"/>
        <end position="353"/>
    </location>
</feature>
<evidence type="ECO:0000256" key="4">
    <source>
        <dbReference type="ARBA" id="ARBA00023180"/>
    </source>
</evidence>
<dbReference type="InterPro" id="IPR001548">
    <property type="entry name" value="Peptidase_M2"/>
</dbReference>
<keyword evidence="6" id="KW-0862">Zinc</keyword>
<accession>A0ABN8ND60</accession>
<feature type="chain" id="PRO_5045941175" description="Angiotensin-converting enzyme" evidence="7">
    <location>
        <begin position="23"/>
        <end position="629"/>
    </location>
</feature>
<dbReference type="SUPFAM" id="SSF55486">
    <property type="entry name" value="Metalloproteases ('zincins'), catalytic domain"/>
    <property type="match status" value="1"/>
</dbReference>
<dbReference type="EC" id="3.4.-.-" evidence="6"/>
<evidence type="ECO:0000313" key="9">
    <source>
        <dbReference type="Proteomes" id="UP001159405"/>
    </source>
</evidence>
<keyword evidence="2 7" id="KW-0732">Signal</keyword>
<protein>
    <recommendedName>
        <fullName evidence="6">Angiotensin-converting enzyme</fullName>
        <ecNumber evidence="6">3.4.-.-</ecNumber>
    </recommendedName>
</protein>
<evidence type="ECO:0000313" key="8">
    <source>
        <dbReference type="EMBL" id="CAH3104951.1"/>
    </source>
</evidence>